<name>A0A4E0QZF0_FASHE</name>
<keyword evidence="1" id="KW-1133">Transmembrane helix</keyword>
<dbReference type="AlphaFoldDB" id="A0A4E0QZF0"/>
<evidence type="ECO:0000313" key="3">
    <source>
        <dbReference type="Proteomes" id="UP000230066"/>
    </source>
</evidence>
<proteinExistence type="predicted"/>
<keyword evidence="1" id="KW-0472">Membrane</keyword>
<dbReference type="EMBL" id="JXXN02008769">
    <property type="protein sequence ID" value="THD18751.1"/>
    <property type="molecule type" value="Genomic_DNA"/>
</dbReference>
<comment type="caution">
    <text evidence="2">The sequence shown here is derived from an EMBL/GenBank/DDBJ whole genome shotgun (WGS) entry which is preliminary data.</text>
</comment>
<keyword evidence="1" id="KW-0812">Transmembrane</keyword>
<organism evidence="2 3">
    <name type="scientific">Fasciola hepatica</name>
    <name type="common">Liver fluke</name>
    <dbReference type="NCBI Taxonomy" id="6192"/>
    <lineage>
        <taxon>Eukaryota</taxon>
        <taxon>Metazoa</taxon>
        <taxon>Spiralia</taxon>
        <taxon>Lophotrochozoa</taxon>
        <taxon>Platyhelminthes</taxon>
        <taxon>Trematoda</taxon>
        <taxon>Digenea</taxon>
        <taxon>Plagiorchiida</taxon>
        <taxon>Echinostomata</taxon>
        <taxon>Echinostomatoidea</taxon>
        <taxon>Fasciolidae</taxon>
        <taxon>Fasciola</taxon>
    </lineage>
</organism>
<sequence length="106" mass="11694">MFLCCPHRRGFSSVTPTGAFDSKVSPTRQWGVNLARERDRGTPKGTSFGLLRETWLLHAFCLVVVGASISILFSDSVLSPMHPVEQAERRRGCPALVNNSCPMKCD</sequence>
<dbReference type="Proteomes" id="UP000230066">
    <property type="component" value="Unassembled WGS sequence"/>
</dbReference>
<evidence type="ECO:0000256" key="1">
    <source>
        <dbReference type="SAM" id="Phobius"/>
    </source>
</evidence>
<protein>
    <submittedName>
        <fullName evidence="2">Uncharacterized protein</fullName>
    </submittedName>
</protein>
<evidence type="ECO:0000313" key="2">
    <source>
        <dbReference type="EMBL" id="THD18751.1"/>
    </source>
</evidence>
<accession>A0A4E0QZF0</accession>
<gene>
    <name evidence="2" type="ORF">D915_010581</name>
</gene>
<reference evidence="2" key="1">
    <citation type="submission" date="2019-03" db="EMBL/GenBank/DDBJ databases">
        <title>Improved annotation for the trematode Fasciola hepatica.</title>
        <authorList>
            <person name="Choi Y.-J."/>
            <person name="Martin J."/>
            <person name="Mitreva M."/>
        </authorList>
    </citation>
    <scope>NUCLEOTIDE SEQUENCE [LARGE SCALE GENOMIC DNA]</scope>
</reference>
<feature type="transmembrane region" description="Helical" evidence="1">
    <location>
        <begin position="55"/>
        <end position="73"/>
    </location>
</feature>
<keyword evidence="3" id="KW-1185">Reference proteome</keyword>